<dbReference type="AlphaFoldDB" id="A0AAQ3PIS7"/>
<feature type="domain" description="Integrase catalytic" evidence="1">
    <location>
        <begin position="1"/>
        <end position="151"/>
    </location>
</feature>
<protein>
    <recommendedName>
        <fullName evidence="1">Integrase catalytic domain-containing protein</fullName>
    </recommendedName>
</protein>
<dbReference type="PROSITE" id="PS50994">
    <property type="entry name" value="INTEGRASE"/>
    <property type="match status" value="1"/>
</dbReference>
<dbReference type="InterPro" id="IPR036397">
    <property type="entry name" value="RNaseH_sf"/>
</dbReference>
<proteinExistence type="predicted"/>
<name>A0AAQ3PIS7_PASNO</name>
<reference evidence="2 3" key="1">
    <citation type="submission" date="2024-02" db="EMBL/GenBank/DDBJ databases">
        <title>High-quality chromosome-scale genome assembly of Pensacola bahiagrass (Paspalum notatum Flugge var. saurae).</title>
        <authorList>
            <person name="Vega J.M."/>
            <person name="Podio M."/>
            <person name="Orjuela J."/>
            <person name="Siena L.A."/>
            <person name="Pessino S.C."/>
            <person name="Combes M.C."/>
            <person name="Mariac C."/>
            <person name="Albertini E."/>
            <person name="Pupilli F."/>
            <person name="Ortiz J.P.A."/>
            <person name="Leblanc O."/>
        </authorList>
    </citation>
    <scope>NUCLEOTIDE SEQUENCE [LARGE SCALE GENOMIC DNA]</scope>
    <source>
        <strain evidence="2">R1</strain>
        <tissue evidence="2">Leaf</tissue>
    </source>
</reference>
<dbReference type="Proteomes" id="UP001341281">
    <property type="component" value="Chromosome 01"/>
</dbReference>
<gene>
    <name evidence="2" type="ORF">U9M48_003238</name>
</gene>
<evidence type="ECO:0000259" key="1">
    <source>
        <dbReference type="PROSITE" id="PS50994"/>
    </source>
</evidence>
<organism evidence="2 3">
    <name type="scientific">Paspalum notatum var. saurae</name>
    <dbReference type="NCBI Taxonomy" id="547442"/>
    <lineage>
        <taxon>Eukaryota</taxon>
        <taxon>Viridiplantae</taxon>
        <taxon>Streptophyta</taxon>
        <taxon>Embryophyta</taxon>
        <taxon>Tracheophyta</taxon>
        <taxon>Spermatophyta</taxon>
        <taxon>Magnoliopsida</taxon>
        <taxon>Liliopsida</taxon>
        <taxon>Poales</taxon>
        <taxon>Poaceae</taxon>
        <taxon>PACMAD clade</taxon>
        <taxon>Panicoideae</taxon>
        <taxon>Andropogonodae</taxon>
        <taxon>Paspaleae</taxon>
        <taxon>Paspalinae</taxon>
        <taxon>Paspalum</taxon>
    </lineage>
</organism>
<dbReference type="InterPro" id="IPR001584">
    <property type="entry name" value="Integrase_cat-core"/>
</dbReference>
<sequence length="240" mass="26903">MDFVTGLPKTPKGHDSIWVIVDRLPKTAHFLPVQTNYNGARLAKIYMENIVKLHGIPSKIVSDRGTQFTSRFWKSLHEAMGTNLDFSLAYHPQTDGQTERVNQIMEDMLRACVLSYGKDWESSLPYAEFSYNNGHQASLGMAPFEALHGRKCRTPLMWSEAGERTLLGLALIKEAEEKVAEIRASSRRPSLAKRVMQITEDGNSVSRLEIRCTSRCHQSGALVDSRLKGSSRPAISVPTR</sequence>
<evidence type="ECO:0000313" key="3">
    <source>
        <dbReference type="Proteomes" id="UP001341281"/>
    </source>
</evidence>
<dbReference type="GO" id="GO:0015074">
    <property type="term" value="P:DNA integration"/>
    <property type="evidence" value="ECO:0007669"/>
    <property type="project" value="InterPro"/>
</dbReference>
<dbReference type="PANTHER" id="PTHR45835:SF99">
    <property type="entry name" value="CHROMO DOMAIN-CONTAINING PROTEIN-RELATED"/>
    <property type="match status" value="1"/>
</dbReference>
<keyword evidence="3" id="KW-1185">Reference proteome</keyword>
<dbReference type="PANTHER" id="PTHR45835">
    <property type="entry name" value="YALI0A06105P"/>
    <property type="match status" value="1"/>
</dbReference>
<dbReference type="SUPFAM" id="SSF53098">
    <property type="entry name" value="Ribonuclease H-like"/>
    <property type="match status" value="1"/>
</dbReference>
<dbReference type="Gene3D" id="3.30.420.10">
    <property type="entry name" value="Ribonuclease H-like superfamily/Ribonuclease H"/>
    <property type="match status" value="1"/>
</dbReference>
<dbReference type="GO" id="GO:0003676">
    <property type="term" value="F:nucleic acid binding"/>
    <property type="evidence" value="ECO:0007669"/>
    <property type="project" value="InterPro"/>
</dbReference>
<evidence type="ECO:0000313" key="2">
    <source>
        <dbReference type="EMBL" id="WVZ52152.1"/>
    </source>
</evidence>
<accession>A0AAQ3PIS7</accession>
<dbReference type="InterPro" id="IPR012337">
    <property type="entry name" value="RNaseH-like_sf"/>
</dbReference>
<dbReference type="EMBL" id="CP144745">
    <property type="protein sequence ID" value="WVZ52152.1"/>
    <property type="molecule type" value="Genomic_DNA"/>
</dbReference>